<dbReference type="HOGENOM" id="CLU_083918_3_0_10"/>
<dbReference type="InterPro" id="IPR008914">
    <property type="entry name" value="PEBP"/>
</dbReference>
<dbReference type="Gene3D" id="3.90.280.10">
    <property type="entry name" value="PEBP-like"/>
    <property type="match status" value="1"/>
</dbReference>
<dbReference type="Proteomes" id="UP000008811">
    <property type="component" value="Chromosome"/>
</dbReference>
<evidence type="ECO:0000313" key="2">
    <source>
        <dbReference type="Proteomes" id="UP000008811"/>
    </source>
</evidence>
<evidence type="ECO:0000313" key="1">
    <source>
        <dbReference type="EMBL" id="ACF11037.1"/>
    </source>
</evidence>
<name>B3QM84_CHLP8</name>
<dbReference type="KEGG" id="cpc:Cpar_0617"/>
<keyword evidence="2" id="KW-1185">Reference proteome</keyword>
<dbReference type="eggNOG" id="COG1881">
    <property type="taxonomic scope" value="Bacteria"/>
</dbReference>
<dbReference type="NCBIfam" id="TIGR00481">
    <property type="entry name" value="YbhB/YbcL family Raf kinase inhibitor-like protein"/>
    <property type="match status" value="1"/>
</dbReference>
<dbReference type="EMBL" id="CP001099">
    <property type="protein sequence ID" value="ACF11037.1"/>
    <property type="molecule type" value="Genomic_DNA"/>
</dbReference>
<dbReference type="InterPro" id="IPR005247">
    <property type="entry name" value="YbhB_YbcL/LppC-like"/>
</dbReference>
<reference evidence="1" key="1">
    <citation type="submission" date="2008-06" db="EMBL/GenBank/DDBJ databases">
        <title>Complete sequence of Chlorobaculum parvum NCIB 8327.</title>
        <authorList>
            <consortium name="US DOE Joint Genome Institute"/>
            <person name="Lucas S."/>
            <person name="Copeland A."/>
            <person name="Lapidus A."/>
            <person name="Glavina del Rio T."/>
            <person name="Dalin E."/>
            <person name="Tice H."/>
            <person name="Bruce D."/>
            <person name="Goodwin L."/>
            <person name="Pitluck S."/>
            <person name="Schmutz J."/>
            <person name="Larimer F."/>
            <person name="Land M."/>
            <person name="Hauser L."/>
            <person name="Kyrpides N."/>
            <person name="Mikhailova N."/>
            <person name="Zhao F."/>
            <person name="Li T."/>
            <person name="Liu Z."/>
            <person name="Overmann J."/>
            <person name="Bryant D.A."/>
            <person name="Richardson P."/>
        </authorList>
    </citation>
    <scope>NUCLEOTIDE SEQUENCE [LARGE SCALE GENOMIC DNA]</scope>
    <source>
        <strain evidence="1">NCIB 8327</strain>
    </source>
</reference>
<sequence length="199" mass="21727">MQQHTIAMMNLPIIRAMLAAFIAILTLMPTTLNAAQKGGAMTFELTSPAFRHGEPIPEQYTCEGRNISPPLAWKNLPKGTKSLVLIVDDPDAPDPAAPKFTWVHWVLYNIPPETTELAEGAGNRPAEAGMLEGFSSWNRGGYGGPCPPIGTHRYFFKLYALDTVLDDMLSPLKADIEAAMQGHILSEAVMMGTYKKKGN</sequence>
<dbReference type="STRING" id="517417.Cpar_0617"/>
<dbReference type="PANTHER" id="PTHR30289">
    <property type="entry name" value="UNCHARACTERIZED PROTEIN YBCL-RELATED"/>
    <property type="match status" value="1"/>
</dbReference>
<gene>
    <name evidence="1" type="ordered locus">Cpar_0617</name>
</gene>
<proteinExistence type="predicted"/>
<dbReference type="CDD" id="cd00865">
    <property type="entry name" value="PEBP_bact_arch"/>
    <property type="match status" value="1"/>
</dbReference>
<accession>B3QM84</accession>
<dbReference type="Pfam" id="PF01161">
    <property type="entry name" value="PBP"/>
    <property type="match status" value="1"/>
</dbReference>
<dbReference type="PANTHER" id="PTHR30289:SF1">
    <property type="entry name" value="PEBP (PHOSPHATIDYLETHANOLAMINE-BINDING PROTEIN) FAMILY PROTEIN"/>
    <property type="match status" value="1"/>
</dbReference>
<protein>
    <submittedName>
        <fullName evidence="1">PEBP family protein</fullName>
    </submittedName>
</protein>
<dbReference type="InterPro" id="IPR036610">
    <property type="entry name" value="PEBP-like_sf"/>
</dbReference>
<dbReference type="SUPFAM" id="SSF49777">
    <property type="entry name" value="PEBP-like"/>
    <property type="match status" value="1"/>
</dbReference>
<dbReference type="AlphaFoldDB" id="B3QM84"/>
<organism evidence="1 2">
    <name type="scientific">Chlorobaculum parvum (strain DSM 263 / NCIMB 8327)</name>
    <name type="common">Chlorobium vibrioforme subsp. thiosulfatophilum</name>
    <dbReference type="NCBI Taxonomy" id="517417"/>
    <lineage>
        <taxon>Bacteria</taxon>
        <taxon>Pseudomonadati</taxon>
        <taxon>Chlorobiota</taxon>
        <taxon>Chlorobiia</taxon>
        <taxon>Chlorobiales</taxon>
        <taxon>Chlorobiaceae</taxon>
        <taxon>Chlorobaculum</taxon>
    </lineage>
</organism>